<gene>
    <name evidence="3" type="ORF">PVAP13_9KG559100</name>
</gene>
<feature type="region of interest" description="Disordered" evidence="1">
    <location>
        <begin position="1"/>
        <end position="60"/>
    </location>
</feature>
<dbReference type="Gene3D" id="3.10.350.10">
    <property type="entry name" value="LysM domain"/>
    <property type="match status" value="1"/>
</dbReference>
<dbReference type="InterPro" id="IPR045030">
    <property type="entry name" value="LYSM1-4"/>
</dbReference>
<organism evidence="3 4">
    <name type="scientific">Panicum virgatum</name>
    <name type="common">Blackwell switchgrass</name>
    <dbReference type="NCBI Taxonomy" id="38727"/>
    <lineage>
        <taxon>Eukaryota</taxon>
        <taxon>Viridiplantae</taxon>
        <taxon>Streptophyta</taxon>
        <taxon>Embryophyta</taxon>
        <taxon>Tracheophyta</taxon>
        <taxon>Spermatophyta</taxon>
        <taxon>Magnoliopsida</taxon>
        <taxon>Liliopsida</taxon>
        <taxon>Poales</taxon>
        <taxon>Poaceae</taxon>
        <taxon>PACMAD clade</taxon>
        <taxon>Panicoideae</taxon>
        <taxon>Panicodae</taxon>
        <taxon>Paniceae</taxon>
        <taxon>Panicinae</taxon>
        <taxon>Panicum</taxon>
        <taxon>Panicum sect. Hiantes</taxon>
    </lineage>
</organism>
<dbReference type="InterPro" id="IPR018392">
    <property type="entry name" value="LysM"/>
</dbReference>
<dbReference type="AlphaFoldDB" id="A0A8T0NZH4"/>
<dbReference type="EMBL" id="CM029053">
    <property type="protein sequence ID" value="KAG2555341.1"/>
    <property type="molecule type" value="Genomic_DNA"/>
</dbReference>
<evidence type="ECO:0000256" key="1">
    <source>
        <dbReference type="SAM" id="MobiDB-lite"/>
    </source>
</evidence>
<accession>A0A8T0NZH4</accession>
<feature type="domain" description="LysM" evidence="2">
    <location>
        <begin position="112"/>
        <end position="156"/>
    </location>
</feature>
<reference evidence="3" key="1">
    <citation type="submission" date="2020-05" db="EMBL/GenBank/DDBJ databases">
        <title>WGS assembly of Panicum virgatum.</title>
        <authorList>
            <person name="Lovell J.T."/>
            <person name="Jenkins J."/>
            <person name="Shu S."/>
            <person name="Juenger T.E."/>
            <person name="Schmutz J."/>
        </authorList>
    </citation>
    <scope>NUCLEOTIDE SEQUENCE</scope>
    <source>
        <strain evidence="3">AP13</strain>
    </source>
</reference>
<evidence type="ECO:0000313" key="4">
    <source>
        <dbReference type="Proteomes" id="UP000823388"/>
    </source>
</evidence>
<name>A0A8T0NZH4_PANVG</name>
<protein>
    <recommendedName>
        <fullName evidence="2">LysM domain-containing protein</fullName>
    </recommendedName>
</protein>
<dbReference type="Proteomes" id="UP000823388">
    <property type="component" value="Chromosome 9K"/>
</dbReference>
<dbReference type="CDD" id="cd00118">
    <property type="entry name" value="LysM"/>
    <property type="match status" value="1"/>
</dbReference>
<feature type="compositionally biased region" description="Low complexity" evidence="1">
    <location>
        <begin position="163"/>
        <end position="176"/>
    </location>
</feature>
<dbReference type="PROSITE" id="PS51782">
    <property type="entry name" value="LYSM"/>
    <property type="match status" value="1"/>
</dbReference>
<dbReference type="PANTHER" id="PTHR20932">
    <property type="entry name" value="LYSM AND PUTATIVE PEPTIDOGLYCAN-BINDING DOMAIN-CONTAINING PROTEIN"/>
    <property type="match status" value="1"/>
</dbReference>
<dbReference type="InterPro" id="IPR036779">
    <property type="entry name" value="LysM_dom_sf"/>
</dbReference>
<evidence type="ECO:0000313" key="3">
    <source>
        <dbReference type="EMBL" id="KAG2555341.1"/>
    </source>
</evidence>
<feature type="region of interest" description="Disordered" evidence="1">
    <location>
        <begin position="78"/>
        <end position="103"/>
    </location>
</feature>
<proteinExistence type="predicted"/>
<comment type="caution">
    <text evidence="3">The sequence shown here is derived from an EMBL/GenBank/DDBJ whole genome shotgun (WGS) entry which is preliminary data.</text>
</comment>
<sequence>MRSREGRKGRRGRQGRTAPPLLSLLFIGPPRARAGTDAAPTPGGEDKNSRRQRARARRATPPMGMGVKQVLVRRRLLDEDEDGGSSTGSAREEVLLDHSPSPPPMSSCGRYLLHRVCRFDTLAGVAIKYGVEVTDVKRANGLTTDLQMFAHKTLRVPLHGRHPPAAAATSPPSSSPDRYRAREWTMRRPPKNAASLDPFLKPPRSTVSPSMSLLQGYYGLTPTPKENPTNEGTEMTTYIRGHHRKARSLFSSFALENGDANRETDDAEKPIRRRQKADVELTAREDNGGSLLARTGQGLAMRPKSGSRADMNSSQQDLLVTWMPSYGDGLHAVKKSSSTPEFQDSDSISIASVWLKSKWNLKPDAFTLTLPLPLFDGIPKPLFDSIPNSIAAWRNKAAKD</sequence>
<keyword evidence="4" id="KW-1185">Reference proteome</keyword>
<feature type="region of interest" description="Disordered" evidence="1">
    <location>
        <begin position="160"/>
        <end position="179"/>
    </location>
</feature>
<evidence type="ECO:0000259" key="2">
    <source>
        <dbReference type="PROSITE" id="PS51782"/>
    </source>
</evidence>
<dbReference type="PANTHER" id="PTHR20932:SF36">
    <property type="entry name" value="OS03G0110600 PROTEIN"/>
    <property type="match status" value="1"/>
</dbReference>